<comment type="function">
    <text evidence="9">Mitochondrial transporter that mediates uptake of thiamine diphosphate (ThDP) into mitochondria.</text>
</comment>
<evidence type="ECO:0000256" key="9">
    <source>
        <dbReference type="ARBA" id="ARBA00055350"/>
    </source>
</evidence>
<dbReference type="InterPro" id="IPR023395">
    <property type="entry name" value="MCP_dom_sf"/>
</dbReference>
<dbReference type="Proteomes" id="UP001055712">
    <property type="component" value="Unassembled WGS sequence"/>
</dbReference>
<dbReference type="GO" id="GO:0031966">
    <property type="term" value="C:mitochondrial membrane"/>
    <property type="evidence" value="ECO:0007669"/>
    <property type="project" value="UniProtKB-SubCell"/>
</dbReference>
<dbReference type="Gene3D" id="1.50.40.10">
    <property type="entry name" value="Mitochondrial carrier domain"/>
    <property type="match status" value="1"/>
</dbReference>
<dbReference type="SUPFAM" id="SSF103506">
    <property type="entry name" value="Mitochondrial carrier"/>
    <property type="match status" value="1"/>
</dbReference>
<evidence type="ECO:0000256" key="1">
    <source>
        <dbReference type="ARBA" id="ARBA00004225"/>
    </source>
</evidence>
<dbReference type="InterPro" id="IPR018108">
    <property type="entry name" value="MCP_transmembrane"/>
</dbReference>
<dbReference type="Pfam" id="PF00153">
    <property type="entry name" value="Mito_carr"/>
    <property type="match status" value="3"/>
</dbReference>
<evidence type="ECO:0000256" key="10">
    <source>
        <dbReference type="PROSITE-ProRule" id="PRU00282"/>
    </source>
</evidence>
<proteinExistence type="inferred from homology"/>
<comment type="similarity">
    <text evidence="2 11">Belongs to the mitochondrial carrier (TC 2.A.29) family.</text>
</comment>
<dbReference type="FunFam" id="1.50.40.10:FF:000011">
    <property type="entry name" value="Mitochondrial thiamine pyrophosphate carrier 1"/>
    <property type="match status" value="1"/>
</dbReference>
<gene>
    <name evidence="12" type="ORF">D9Q98_010043</name>
</gene>
<evidence type="ECO:0000256" key="7">
    <source>
        <dbReference type="ARBA" id="ARBA00023128"/>
    </source>
</evidence>
<dbReference type="AlphaFoldDB" id="A0A9D4YWB6"/>
<dbReference type="PANTHER" id="PTHR24089">
    <property type="entry name" value="SOLUTE CARRIER FAMILY 25"/>
    <property type="match status" value="1"/>
</dbReference>
<organism evidence="12 13">
    <name type="scientific">Chlorella vulgaris</name>
    <name type="common">Green alga</name>
    <dbReference type="NCBI Taxonomy" id="3077"/>
    <lineage>
        <taxon>Eukaryota</taxon>
        <taxon>Viridiplantae</taxon>
        <taxon>Chlorophyta</taxon>
        <taxon>core chlorophytes</taxon>
        <taxon>Trebouxiophyceae</taxon>
        <taxon>Chlorellales</taxon>
        <taxon>Chlorellaceae</taxon>
        <taxon>Chlorella clade</taxon>
        <taxon>Chlorella</taxon>
    </lineage>
</organism>
<evidence type="ECO:0000313" key="12">
    <source>
        <dbReference type="EMBL" id="KAI3429728.1"/>
    </source>
</evidence>
<feature type="repeat" description="Solcar" evidence="10">
    <location>
        <begin position="22"/>
        <end position="115"/>
    </location>
</feature>
<reference evidence="12" key="2">
    <citation type="submission" date="2020-11" db="EMBL/GenBank/DDBJ databases">
        <authorList>
            <person name="Cecchin M."/>
            <person name="Marcolungo L."/>
            <person name="Rossato M."/>
            <person name="Girolomoni L."/>
            <person name="Cosentino E."/>
            <person name="Cuine S."/>
            <person name="Li-Beisson Y."/>
            <person name="Delledonne M."/>
            <person name="Ballottari M."/>
        </authorList>
    </citation>
    <scope>NUCLEOTIDE SEQUENCE</scope>
    <source>
        <strain evidence="12">211/11P</strain>
        <tissue evidence="12">Whole cell</tissue>
    </source>
</reference>
<evidence type="ECO:0000256" key="4">
    <source>
        <dbReference type="ARBA" id="ARBA00022692"/>
    </source>
</evidence>
<evidence type="ECO:0000256" key="5">
    <source>
        <dbReference type="ARBA" id="ARBA00022737"/>
    </source>
</evidence>
<reference evidence="12" key="1">
    <citation type="journal article" date="2019" name="Plant J.">
        <title>Chlorella vulgaris genome assembly and annotation reveals the molecular basis for metabolic acclimation to high light conditions.</title>
        <authorList>
            <person name="Cecchin M."/>
            <person name="Marcolungo L."/>
            <person name="Rossato M."/>
            <person name="Girolomoni L."/>
            <person name="Cosentino E."/>
            <person name="Cuine S."/>
            <person name="Li-Beisson Y."/>
            <person name="Delledonne M."/>
            <person name="Ballottari M."/>
        </authorList>
    </citation>
    <scope>NUCLEOTIDE SEQUENCE</scope>
    <source>
        <strain evidence="12">211/11P</strain>
    </source>
</reference>
<comment type="subcellular location">
    <subcellularLocation>
        <location evidence="1">Mitochondrion membrane</location>
        <topology evidence="1">Multi-pass membrane protein</topology>
    </subcellularLocation>
</comment>
<dbReference type="PRINTS" id="PR00926">
    <property type="entry name" value="MITOCARRIER"/>
</dbReference>
<dbReference type="OrthoDB" id="18574at2759"/>
<keyword evidence="4 10" id="KW-0812">Transmembrane</keyword>
<sequence length="354" mass="37708">MARRNGKKKKGIVEQEQAAVEPTPAMTAAAGALAGVVARFVVGPLDVLKIRFQVQLEPIGLGGLPSKYTSMRQALVTIVKEEGVKGLWRGTVPGQLLTVPYTAVQFVALQQCRHLAQQYGVHDKPRLQTAMPFLSGAVAGAAATIASYPFDLLRTTLAAQGEPAVYRSMTEAARGIVKQNGVRGLYRGLGVTVLEIMPYAALQFGLFDAFNKACDRARARMDPARADDPASGLQIFACGLAAGMLAKLATHPLDVAKKRFQVAGLQRSVSYGQRVTPEAVRTLKQVVHDIAVKEGLPGLFKGAMPSIIKAAPSAAVTFAAYDWFLYHLPRLLNHNAAAAADGNGSSSASQRPLH</sequence>
<keyword evidence="13" id="KW-1185">Reference proteome</keyword>
<accession>A0A9D4YWB6</accession>
<evidence type="ECO:0000256" key="3">
    <source>
        <dbReference type="ARBA" id="ARBA00022448"/>
    </source>
</evidence>
<keyword evidence="8 10" id="KW-0472">Membrane</keyword>
<feature type="repeat" description="Solcar" evidence="10">
    <location>
        <begin position="230"/>
        <end position="327"/>
    </location>
</feature>
<keyword evidence="5" id="KW-0677">Repeat</keyword>
<dbReference type="EMBL" id="SIDB01000008">
    <property type="protein sequence ID" value="KAI3429728.1"/>
    <property type="molecule type" value="Genomic_DNA"/>
</dbReference>
<evidence type="ECO:0000256" key="11">
    <source>
        <dbReference type="RuleBase" id="RU000488"/>
    </source>
</evidence>
<dbReference type="InterPro" id="IPR002067">
    <property type="entry name" value="MCP"/>
</dbReference>
<comment type="caution">
    <text evidence="12">The sequence shown here is derived from an EMBL/GenBank/DDBJ whole genome shotgun (WGS) entry which is preliminary data.</text>
</comment>
<protein>
    <submittedName>
        <fullName evidence="12">Uncharacterized protein</fullName>
    </submittedName>
</protein>
<keyword evidence="7" id="KW-0496">Mitochondrion</keyword>
<dbReference type="PROSITE" id="PS50920">
    <property type="entry name" value="SOLCAR"/>
    <property type="match status" value="3"/>
</dbReference>
<keyword evidence="6" id="KW-1133">Transmembrane helix</keyword>
<evidence type="ECO:0000256" key="2">
    <source>
        <dbReference type="ARBA" id="ARBA00006375"/>
    </source>
</evidence>
<evidence type="ECO:0000256" key="6">
    <source>
        <dbReference type="ARBA" id="ARBA00022989"/>
    </source>
</evidence>
<evidence type="ECO:0000256" key="8">
    <source>
        <dbReference type="ARBA" id="ARBA00023136"/>
    </source>
</evidence>
<name>A0A9D4YWB6_CHLVU</name>
<dbReference type="GO" id="GO:0090422">
    <property type="term" value="F:thiamine pyrophosphate transmembrane transporter activity"/>
    <property type="evidence" value="ECO:0007669"/>
    <property type="project" value="UniProtKB-ARBA"/>
</dbReference>
<evidence type="ECO:0000313" key="13">
    <source>
        <dbReference type="Proteomes" id="UP001055712"/>
    </source>
</evidence>
<keyword evidence="3 11" id="KW-0813">Transport</keyword>
<feature type="repeat" description="Solcar" evidence="10">
    <location>
        <begin position="127"/>
        <end position="213"/>
    </location>
</feature>